<organism evidence="7 8">
    <name type="scientific">Taxus chinensis</name>
    <name type="common">Chinese yew</name>
    <name type="synonym">Taxus wallichiana var. chinensis</name>
    <dbReference type="NCBI Taxonomy" id="29808"/>
    <lineage>
        <taxon>Eukaryota</taxon>
        <taxon>Viridiplantae</taxon>
        <taxon>Streptophyta</taxon>
        <taxon>Embryophyta</taxon>
        <taxon>Tracheophyta</taxon>
        <taxon>Spermatophyta</taxon>
        <taxon>Pinopsida</taxon>
        <taxon>Pinidae</taxon>
        <taxon>Conifers II</taxon>
        <taxon>Cupressales</taxon>
        <taxon>Taxaceae</taxon>
        <taxon>Taxus</taxon>
    </lineage>
</organism>
<reference evidence="7 8" key="1">
    <citation type="journal article" date="2021" name="Nat. Plants">
        <title>The Taxus genome provides insights into paclitaxel biosynthesis.</title>
        <authorList>
            <person name="Xiong X."/>
            <person name="Gou J."/>
            <person name="Liao Q."/>
            <person name="Li Y."/>
            <person name="Zhou Q."/>
            <person name="Bi G."/>
            <person name="Li C."/>
            <person name="Du R."/>
            <person name="Wang X."/>
            <person name="Sun T."/>
            <person name="Guo L."/>
            <person name="Liang H."/>
            <person name="Lu P."/>
            <person name="Wu Y."/>
            <person name="Zhang Z."/>
            <person name="Ro D.K."/>
            <person name="Shang Y."/>
            <person name="Huang S."/>
            <person name="Yan J."/>
        </authorList>
    </citation>
    <scope>NUCLEOTIDE SEQUENCE [LARGE SCALE GENOMIC DNA]</scope>
    <source>
        <strain evidence="7">Ta-2019</strain>
    </source>
</reference>
<keyword evidence="8" id="KW-1185">Reference proteome</keyword>
<name>A0AA38FFV1_TAXCH</name>
<dbReference type="GO" id="GO:0009245">
    <property type="term" value="P:lipid A biosynthetic process"/>
    <property type="evidence" value="ECO:0007669"/>
    <property type="project" value="UniProtKB-KW"/>
</dbReference>
<dbReference type="SUPFAM" id="SSF51161">
    <property type="entry name" value="Trimeric LpxA-like enzymes"/>
    <property type="match status" value="1"/>
</dbReference>
<keyword evidence="3" id="KW-0808">Transferase</keyword>
<dbReference type="Gene3D" id="2.160.10.10">
    <property type="entry name" value="Hexapeptide repeat proteins"/>
    <property type="match status" value="1"/>
</dbReference>
<dbReference type="AlphaFoldDB" id="A0AA38FFV1"/>
<accession>A0AA38FFV1</accession>
<dbReference type="InterPro" id="IPR037157">
    <property type="entry name" value="Acetyltransf_C_sf"/>
</dbReference>
<proteinExistence type="predicted"/>
<evidence type="ECO:0000256" key="3">
    <source>
        <dbReference type="ARBA" id="ARBA00022679"/>
    </source>
</evidence>
<dbReference type="Pfam" id="PF00132">
    <property type="entry name" value="Hexapep"/>
    <property type="match status" value="2"/>
</dbReference>
<feature type="non-terminal residue" evidence="7">
    <location>
        <position position="319"/>
    </location>
</feature>
<dbReference type="EMBL" id="JAHRHJ020000009">
    <property type="protein sequence ID" value="KAH9300595.1"/>
    <property type="molecule type" value="Genomic_DNA"/>
</dbReference>
<feature type="non-terminal residue" evidence="7">
    <location>
        <position position="1"/>
    </location>
</feature>
<dbReference type="PANTHER" id="PTHR43480">
    <property type="entry name" value="ACYL-[ACYL-CARRIER-PROTEIN]--UDP-N-ACETYLGLUCOSAMINE O-ACYLTRANSFERASE"/>
    <property type="match status" value="1"/>
</dbReference>
<protein>
    <recommendedName>
        <fullName evidence="6">UDP N-acetylglucosamine O-acyltransferase C-terminal domain-containing protein</fullName>
    </recommendedName>
</protein>
<dbReference type="InterPro" id="IPR010137">
    <property type="entry name" value="Lipid_A_LpxA"/>
</dbReference>
<keyword evidence="5" id="KW-0012">Acyltransferase</keyword>
<dbReference type="Proteomes" id="UP000824469">
    <property type="component" value="Unassembled WGS sequence"/>
</dbReference>
<dbReference type="OMA" id="ECVTINR"/>
<evidence type="ECO:0000259" key="6">
    <source>
        <dbReference type="Pfam" id="PF13720"/>
    </source>
</evidence>
<keyword evidence="2" id="KW-0441">Lipid A biosynthesis</keyword>
<evidence type="ECO:0000256" key="4">
    <source>
        <dbReference type="ARBA" id="ARBA00023098"/>
    </source>
</evidence>
<dbReference type="Gene3D" id="1.20.1180.10">
    <property type="entry name" value="Udp N-acetylglucosamine O-acyltransferase, C-terminal domain"/>
    <property type="match status" value="1"/>
</dbReference>
<evidence type="ECO:0000256" key="2">
    <source>
        <dbReference type="ARBA" id="ARBA00022556"/>
    </source>
</evidence>
<dbReference type="InterPro" id="IPR029098">
    <property type="entry name" value="Acetyltransf_C"/>
</dbReference>
<evidence type="ECO:0000256" key="1">
    <source>
        <dbReference type="ARBA" id="ARBA00022516"/>
    </source>
</evidence>
<evidence type="ECO:0000313" key="8">
    <source>
        <dbReference type="Proteomes" id="UP000824469"/>
    </source>
</evidence>
<dbReference type="Pfam" id="PF13720">
    <property type="entry name" value="Acetyltransf_11"/>
    <property type="match status" value="1"/>
</dbReference>
<keyword evidence="1" id="KW-0444">Lipid biosynthesis</keyword>
<sequence length="319" mass="33946">NGILRSSLHLGDRAADRLTAGIRRTYSDSEISDLKRIDDKDGLVALSKQSMHKVPANASPQPKFVHPTAVVHPHAVIGEGVTIGPFCTVGQAVNLGNHCQLHAGSHITGNTEIGEGCVVLAGAIVGADLPGCTVIGKNNSIGYHAAVGVKCQDLKYIDGDDCFLHIGNNNDIREYASIHRSSKPADETVIGDNNLVMGSCHIAHDCKVGNRNIFANGTNLGGHVVVENYVHTGGAAGVHQFCHIGSHAFVAAGALVVQDVPMYVMVAGDRAELRGLNLEGLRRCGFSDMEVRSIRRAYQKLFMCSDENSGGLEERLVEL</sequence>
<dbReference type="GO" id="GO:0016020">
    <property type="term" value="C:membrane"/>
    <property type="evidence" value="ECO:0007669"/>
    <property type="project" value="GOC"/>
</dbReference>
<gene>
    <name evidence="7" type="ORF">KI387_012178</name>
</gene>
<dbReference type="PANTHER" id="PTHR43480:SF1">
    <property type="entry name" value="ACYL-[ACYL-CARRIER-PROTEIN]--UDP-N-ACETYLGLUCOSAMINE O-ACYLTRANSFERASE, MITOCHONDRIAL-RELATED"/>
    <property type="match status" value="1"/>
</dbReference>
<dbReference type="InterPro" id="IPR011004">
    <property type="entry name" value="Trimer_LpxA-like_sf"/>
</dbReference>
<feature type="domain" description="UDP N-acetylglucosamine O-acyltransferase C-terminal" evidence="6">
    <location>
        <begin position="259"/>
        <end position="308"/>
    </location>
</feature>
<dbReference type="InterPro" id="IPR001451">
    <property type="entry name" value="Hexapep"/>
</dbReference>
<keyword evidence="4" id="KW-0443">Lipid metabolism</keyword>
<dbReference type="GO" id="GO:0008780">
    <property type="term" value="F:acyl-[acyl-carrier-protein]-UDP-N-acetylglucosamine O-acyltransferase activity"/>
    <property type="evidence" value="ECO:0007669"/>
    <property type="project" value="InterPro"/>
</dbReference>
<evidence type="ECO:0000313" key="7">
    <source>
        <dbReference type="EMBL" id="KAH9300595.1"/>
    </source>
</evidence>
<comment type="caution">
    <text evidence="7">The sequence shown here is derived from an EMBL/GenBank/DDBJ whole genome shotgun (WGS) entry which is preliminary data.</text>
</comment>
<evidence type="ECO:0000256" key="5">
    <source>
        <dbReference type="ARBA" id="ARBA00023315"/>
    </source>
</evidence>